<dbReference type="EMBL" id="KV425928">
    <property type="protein sequence ID" value="KZV97598.1"/>
    <property type="molecule type" value="Genomic_DNA"/>
</dbReference>
<evidence type="ECO:0008006" key="3">
    <source>
        <dbReference type="Google" id="ProtNLM"/>
    </source>
</evidence>
<evidence type="ECO:0000313" key="2">
    <source>
        <dbReference type="Proteomes" id="UP000077266"/>
    </source>
</evidence>
<dbReference type="AlphaFoldDB" id="A0A165LAI5"/>
<sequence length="101" mass="11435">MSALVQLRIGHAPLNKHLNRINCVESAACDACSAPSESVRHFVLDCPAYAEQRWAMRLRLRRDAQSMSKLLYTEPGLNAIAKFITTTGRFRNTHTVAPRRR</sequence>
<dbReference type="InParanoid" id="A0A165LAI5"/>
<proteinExistence type="predicted"/>
<dbReference type="STRING" id="1314781.A0A165LAI5"/>
<reference evidence="1 2" key="1">
    <citation type="journal article" date="2016" name="Mol. Biol. Evol.">
        <title>Comparative Genomics of Early-Diverging Mushroom-Forming Fungi Provides Insights into the Origins of Lignocellulose Decay Capabilities.</title>
        <authorList>
            <person name="Nagy L.G."/>
            <person name="Riley R."/>
            <person name="Tritt A."/>
            <person name="Adam C."/>
            <person name="Daum C."/>
            <person name="Floudas D."/>
            <person name="Sun H."/>
            <person name="Yadav J.S."/>
            <person name="Pangilinan J."/>
            <person name="Larsson K.H."/>
            <person name="Matsuura K."/>
            <person name="Barry K."/>
            <person name="Labutti K."/>
            <person name="Kuo R."/>
            <person name="Ohm R.A."/>
            <person name="Bhattacharya S.S."/>
            <person name="Shirouzu T."/>
            <person name="Yoshinaga Y."/>
            <person name="Martin F.M."/>
            <person name="Grigoriev I.V."/>
            <person name="Hibbett D.S."/>
        </authorList>
    </citation>
    <scope>NUCLEOTIDE SEQUENCE [LARGE SCALE GENOMIC DNA]</scope>
    <source>
        <strain evidence="1 2">HHB12029</strain>
    </source>
</reference>
<evidence type="ECO:0000313" key="1">
    <source>
        <dbReference type="EMBL" id="KZV97598.1"/>
    </source>
</evidence>
<dbReference type="Proteomes" id="UP000077266">
    <property type="component" value="Unassembled WGS sequence"/>
</dbReference>
<organism evidence="1 2">
    <name type="scientific">Exidia glandulosa HHB12029</name>
    <dbReference type="NCBI Taxonomy" id="1314781"/>
    <lineage>
        <taxon>Eukaryota</taxon>
        <taxon>Fungi</taxon>
        <taxon>Dikarya</taxon>
        <taxon>Basidiomycota</taxon>
        <taxon>Agaricomycotina</taxon>
        <taxon>Agaricomycetes</taxon>
        <taxon>Auriculariales</taxon>
        <taxon>Exidiaceae</taxon>
        <taxon>Exidia</taxon>
    </lineage>
</organism>
<protein>
    <recommendedName>
        <fullName evidence="3">Reverse transcriptase zinc-binding domain-containing protein</fullName>
    </recommendedName>
</protein>
<name>A0A165LAI5_EXIGL</name>
<dbReference type="OrthoDB" id="3267074at2759"/>
<accession>A0A165LAI5</accession>
<gene>
    <name evidence="1" type="ORF">EXIGLDRAFT_730266</name>
</gene>
<keyword evidence="2" id="KW-1185">Reference proteome</keyword>